<dbReference type="STRING" id="1783.BST44_23515"/>
<feature type="compositionally biased region" description="Pro residues" evidence="1">
    <location>
        <begin position="31"/>
        <end position="43"/>
    </location>
</feature>
<sequence length="559" mass="58952">MAADYDRLFQPPGGAEAPDEPGGYGDYDVDGPPPEQPAMPPKPNGRAAPPMPVDLAEQAQPSHRPLPVGRTEKPSAPDQPPWAQPHRPAPPADHDGIFGCSGEPDAADQHGTDGDYDVDGPPDIPAGPPKPNGQAKPPMPVDPPARSGPPPGAPAARTQAPVDQPRHARHSRQGQSDAPHVGPAKRGKSPNSHRAASQRGNAKAADPPVAVRPSASPAGPDGTPGAPSAGTPPARRNGQPLPVEDVVAQTESVPTDTSVRPGGKPPRPVSRRGWRRWIHTLTRINLGPSPDEKYELELQRRIRRPIRGSYEIGVLGLKGGAGRTAVTAALGSAFAHVRGDRILAVDADPVSGNLADRVGRRTPATVADLVANRALSHYNDVRAHTSMNADNLEVLSAANYTGPRPLLGEEEWKRALAMVPRYYNLVLADCGADLFGPAARGVLAAASGLVIVSSASVDGARRAAIALDWLRNNGYVDLLDRACVVINHLVPGGTEQTERELAARFQPHVPAGRVVALPWDGHVATGTEVRFALLSAAYQRRISELAAALSDDFDRGERR</sequence>
<gene>
    <name evidence="3" type="ORF">BST44_23515</name>
</gene>
<feature type="compositionally biased region" description="Polar residues" evidence="1">
    <location>
        <begin position="189"/>
        <end position="200"/>
    </location>
</feature>
<proteinExistence type="predicted"/>
<evidence type="ECO:0000259" key="2">
    <source>
        <dbReference type="Pfam" id="PF01656"/>
    </source>
</evidence>
<evidence type="ECO:0000313" key="3">
    <source>
        <dbReference type="EMBL" id="ORB70457.1"/>
    </source>
</evidence>
<dbReference type="InterPro" id="IPR050625">
    <property type="entry name" value="ParA/MinD_ATPase"/>
</dbReference>
<protein>
    <recommendedName>
        <fullName evidence="2">CobQ/CobB/MinD/ParA nucleotide binding domain-containing protein</fullName>
    </recommendedName>
</protein>
<feature type="compositionally biased region" description="Low complexity" evidence="1">
    <location>
        <begin position="204"/>
        <end position="234"/>
    </location>
</feature>
<feature type="compositionally biased region" description="Pro residues" evidence="1">
    <location>
        <begin position="122"/>
        <end position="153"/>
    </location>
</feature>
<dbReference type="GO" id="GO:0051782">
    <property type="term" value="P:negative regulation of cell division"/>
    <property type="evidence" value="ECO:0007669"/>
    <property type="project" value="TreeGrafter"/>
</dbReference>
<keyword evidence="4" id="KW-1185">Reference proteome</keyword>
<dbReference type="EMBL" id="MVIJ01000048">
    <property type="protein sequence ID" value="ORB70457.1"/>
    <property type="molecule type" value="Genomic_DNA"/>
</dbReference>
<dbReference type="SUPFAM" id="SSF52540">
    <property type="entry name" value="P-loop containing nucleoside triphosphate hydrolases"/>
    <property type="match status" value="1"/>
</dbReference>
<comment type="caution">
    <text evidence="3">The sequence shown here is derived from an EMBL/GenBank/DDBJ whole genome shotgun (WGS) entry which is preliminary data.</text>
</comment>
<dbReference type="InterPro" id="IPR002586">
    <property type="entry name" value="CobQ/CobB/MinD/ParA_Nub-bd_dom"/>
</dbReference>
<feature type="region of interest" description="Disordered" evidence="1">
    <location>
        <begin position="1"/>
        <end position="271"/>
    </location>
</feature>
<dbReference type="Proteomes" id="UP000192601">
    <property type="component" value="Unassembled WGS sequence"/>
</dbReference>
<dbReference type="RefSeq" id="WP_279628991.1">
    <property type="nucleotide sequence ID" value="NZ_MVIJ01000048.1"/>
</dbReference>
<name>A0A1X0K5L3_MYCSC</name>
<dbReference type="GO" id="GO:0016887">
    <property type="term" value="F:ATP hydrolysis activity"/>
    <property type="evidence" value="ECO:0007669"/>
    <property type="project" value="TreeGrafter"/>
</dbReference>
<dbReference type="InterPro" id="IPR027417">
    <property type="entry name" value="P-loop_NTPase"/>
</dbReference>
<dbReference type="AlphaFoldDB" id="A0A1X0K5L3"/>
<accession>A0A1X0K5L3</accession>
<dbReference type="GO" id="GO:0009898">
    <property type="term" value="C:cytoplasmic side of plasma membrane"/>
    <property type="evidence" value="ECO:0007669"/>
    <property type="project" value="TreeGrafter"/>
</dbReference>
<reference evidence="3 4" key="1">
    <citation type="submission" date="2017-02" db="EMBL/GenBank/DDBJ databases">
        <title>The new phylogeny of genus Mycobacterium.</title>
        <authorList>
            <person name="Tortoli E."/>
            <person name="Trovato A."/>
            <person name="Cirillo D.M."/>
        </authorList>
    </citation>
    <scope>NUCLEOTIDE SEQUENCE [LARGE SCALE GENOMIC DNA]</scope>
    <source>
        <strain evidence="3 4">DSM 43992</strain>
    </source>
</reference>
<dbReference type="GO" id="GO:0005829">
    <property type="term" value="C:cytosol"/>
    <property type="evidence" value="ECO:0007669"/>
    <property type="project" value="TreeGrafter"/>
</dbReference>
<organism evidence="3 4">
    <name type="scientific">Mycobacterium scrofulaceum</name>
    <dbReference type="NCBI Taxonomy" id="1783"/>
    <lineage>
        <taxon>Bacteria</taxon>
        <taxon>Bacillati</taxon>
        <taxon>Actinomycetota</taxon>
        <taxon>Actinomycetes</taxon>
        <taxon>Mycobacteriales</taxon>
        <taxon>Mycobacteriaceae</taxon>
        <taxon>Mycobacterium</taxon>
    </lineage>
</organism>
<feature type="compositionally biased region" description="Polar residues" evidence="1">
    <location>
        <begin position="249"/>
        <end position="258"/>
    </location>
</feature>
<dbReference type="Gene3D" id="3.40.50.300">
    <property type="entry name" value="P-loop containing nucleotide triphosphate hydrolases"/>
    <property type="match status" value="1"/>
</dbReference>
<feature type="compositionally biased region" description="Pro residues" evidence="1">
    <location>
        <begin position="77"/>
        <end position="91"/>
    </location>
</feature>
<dbReference type="PANTHER" id="PTHR43384:SF14">
    <property type="entry name" value="ESX-1 SECRETION-ASSOCIATED PROTEIN ESPI"/>
    <property type="match status" value="1"/>
</dbReference>
<dbReference type="PANTHER" id="PTHR43384">
    <property type="entry name" value="SEPTUM SITE-DETERMINING PROTEIN MIND HOMOLOG, CHLOROPLASTIC-RELATED"/>
    <property type="match status" value="1"/>
</dbReference>
<evidence type="ECO:0000256" key="1">
    <source>
        <dbReference type="SAM" id="MobiDB-lite"/>
    </source>
</evidence>
<evidence type="ECO:0000313" key="4">
    <source>
        <dbReference type="Proteomes" id="UP000192601"/>
    </source>
</evidence>
<feature type="domain" description="CobQ/CobB/MinD/ParA nucleotide binding" evidence="2">
    <location>
        <begin position="313"/>
        <end position="501"/>
    </location>
</feature>
<dbReference type="GO" id="GO:0005524">
    <property type="term" value="F:ATP binding"/>
    <property type="evidence" value="ECO:0007669"/>
    <property type="project" value="TreeGrafter"/>
</dbReference>
<dbReference type="Pfam" id="PF01656">
    <property type="entry name" value="CbiA"/>
    <property type="match status" value="1"/>
</dbReference>